<comment type="caution">
    <text evidence="1">The sequence shown here is derived from an EMBL/GenBank/DDBJ whole genome shotgun (WGS) entry which is preliminary data.</text>
</comment>
<accession>A0ACB8S343</accession>
<keyword evidence="2" id="KW-1185">Reference proteome</keyword>
<dbReference type="EMBL" id="MU275861">
    <property type="protein sequence ID" value="KAI0050493.1"/>
    <property type="molecule type" value="Genomic_DNA"/>
</dbReference>
<evidence type="ECO:0000313" key="2">
    <source>
        <dbReference type="Proteomes" id="UP000814033"/>
    </source>
</evidence>
<protein>
    <submittedName>
        <fullName evidence="1">Uncharacterized protein</fullName>
    </submittedName>
</protein>
<reference evidence="1" key="2">
    <citation type="journal article" date="2022" name="New Phytol.">
        <title>Evolutionary transition to the ectomycorrhizal habit in the genomes of a hyperdiverse lineage of mushroom-forming fungi.</title>
        <authorList>
            <person name="Looney B."/>
            <person name="Miyauchi S."/>
            <person name="Morin E."/>
            <person name="Drula E."/>
            <person name="Courty P.E."/>
            <person name="Kohler A."/>
            <person name="Kuo A."/>
            <person name="LaButti K."/>
            <person name="Pangilinan J."/>
            <person name="Lipzen A."/>
            <person name="Riley R."/>
            <person name="Andreopoulos W."/>
            <person name="He G."/>
            <person name="Johnson J."/>
            <person name="Nolan M."/>
            <person name="Tritt A."/>
            <person name="Barry K.W."/>
            <person name="Grigoriev I.V."/>
            <person name="Nagy L.G."/>
            <person name="Hibbett D."/>
            <person name="Henrissat B."/>
            <person name="Matheny P.B."/>
            <person name="Labbe J."/>
            <person name="Martin F.M."/>
        </authorList>
    </citation>
    <scope>NUCLEOTIDE SEQUENCE</scope>
    <source>
        <strain evidence="1">FP105234-sp</strain>
    </source>
</reference>
<gene>
    <name evidence="1" type="ORF">FA95DRAFT_1555612</name>
</gene>
<organism evidence="1 2">
    <name type="scientific">Auriscalpium vulgare</name>
    <dbReference type="NCBI Taxonomy" id="40419"/>
    <lineage>
        <taxon>Eukaryota</taxon>
        <taxon>Fungi</taxon>
        <taxon>Dikarya</taxon>
        <taxon>Basidiomycota</taxon>
        <taxon>Agaricomycotina</taxon>
        <taxon>Agaricomycetes</taxon>
        <taxon>Russulales</taxon>
        <taxon>Auriscalpiaceae</taxon>
        <taxon>Auriscalpium</taxon>
    </lineage>
</organism>
<reference evidence="1" key="1">
    <citation type="submission" date="2021-02" db="EMBL/GenBank/DDBJ databases">
        <authorList>
            <consortium name="DOE Joint Genome Institute"/>
            <person name="Ahrendt S."/>
            <person name="Looney B.P."/>
            <person name="Miyauchi S."/>
            <person name="Morin E."/>
            <person name="Drula E."/>
            <person name="Courty P.E."/>
            <person name="Chicoki N."/>
            <person name="Fauchery L."/>
            <person name="Kohler A."/>
            <person name="Kuo A."/>
            <person name="Labutti K."/>
            <person name="Pangilinan J."/>
            <person name="Lipzen A."/>
            <person name="Riley R."/>
            <person name="Andreopoulos W."/>
            <person name="He G."/>
            <person name="Johnson J."/>
            <person name="Barry K.W."/>
            <person name="Grigoriev I.V."/>
            <person name="Nagy L."/>
            <person name="Hibbett D."/>
            <person name="Henrissat B."/>
            <person name="Matheny P.B."/>
            <person name="Labbe J."/>
            <person name="Martin F."/>
        </authorList>
    </citation>
    <scope>NUCLEOTIDE SEQUENCE</scope>
    <source>
        <strain evidence="1">FP105234-sp</strain>
    </source>
</reference>
<dbReference type="Proteomes" id="UP000814033">
    <property type="component" value="Unassembled WGS sequence"/>
</dbReference>
<proteinExistence type="predicted"/>
<sequence>MGGGGWNPGTATAVIAYNSKPITSRRPAWLRSPTSPPSSSPGPAAHPSFPSLFFSFSFTTHIMSSPYPAYGNPRVGANDYIYPPNGAPYDNLNSHSTIALGPPMKNEDSGRRISRTPSPTPSEAEELSRTSVFDWKTLRSWRFWIRKEWIWYYVLGIVLTVITALITIFHTQIVDKLTPATHWIKDLPAGWVIPIAILFVISFPPLFGHEIIAILCGVVWGLWIGFAIVAAGTFVGELGNFYAFKWCCRARGEKLERTNITYACLARVVREGGFKIALIARFSAIPGHFTTAVFSTCGMGVITFSLAALFSLPKQFVTVYLGVLLEGNKNSETTGQRVASYSVIAITTIVTIVAVWYIYREVNKVKPMVIYDRRKARQEKMDFAAAGMPYGSAATFNSSSTVSVPFNPRVSDSDIPLHSYDPESQEYVHQQWDSRGHAVGYAGDARLHAPKPQRASTGPTLQAPSDEQVGVQYPTSPRDDGRIPVRQASGDSWEHAQQQQPHPQPSYSPAAISTPPVHSAYPSFPPPPSTAGGPPLSPPSANQYASYPAGGVESSALPTPPFGAASSPRTAPVRAGSAATYYTGAATAALPARTFSPPPPSYMTNAR</sequence>
<evidence type="ECO:0000313" key="1">
    <source>
        <dbReference type="EMBL" id="KAI0050493.1"/>
    </source>
</evidence>
<name>A0ACB8S343_9AGAM</name>